<evidence type="ECO:0000259" key="1">
    <source>
        <dbReference type="PROSITE" id="PS50943"/>
    </source>
</evidence>
<dbReference type="EMBL" id="PUFI01000014">
    <property type="protein sequence ID" value="TDG68043.1"/>
    <property type="molecule type" value="Genomic_DNA"/>
</dbReference>
<proteinExistence type="predicted"/>
<protein>
    <recommendedName>
        <fullName evidence="1">HTH cro/C1-type domain-containing protein</fullName>
    </recommendedName>
</protein>
<dbReference type="InterPro" id="IPR010982">
    <property type="entry name" value="Lambda_DNA-bd_dom_sf"/>
</dbReference>
<dbReference type="InterPro" id="IPR001387">
    <property type="entry name" value="Cro/C1-type_HTH"/>
</dbReference>
<keyword evidence="3" id="KW-1185">Reference proteome</keyword>
<dbReference type="Gene3D" id="1.10.260.40">
    <property type="entry name" value="lambda repressor-like DNA-binding domains"/>
    <property type="match status" value="1"/>
</dbReference>
<dbReference type="SMART" id="SM00530">
    <property type="entry name" value="HTH_XRE"/>
    <property type="match status" value="1"/>
</dbReference>
<name>A0A4R5N801_9LACO</name>
<comment type="caution">
    <text evidence="2">The sequence shown here is derived from an EMBL/GenBank/DDBJ whole genome shotgun (WGS) entry which is preliminary data.</text>
</comment>
<sequence>MTLLSRTKDTAKKRGLSIEKLAKQVGISKSGIYQWDIHEPKPSTIQKVADVLNVSTDYLLGRTDEMTMPLENKNHPSDLAIDDILSFDGAELSPEYVAQLRAFAQTMIDTGQWEIDENGNRKPSKK</sequence>
<feature type="domain" description="HTH cro/C1-type" evidence="1">
    <location>
        <begin position="12"/>
        <end position="59"/>
    </location>
</feature>
<dbReference type="STRING" id="907931.GCA_000165675_01001"/>
<dbReference type="GO" id="GO:0003677">
    <property type="term" value="F:DNA binding"/>
    <property type="evidence" value="ECO:0007669"/>
    <property type="project" value="InterPro"/>
</dbReference>
<dbReference type="Proteomes" id="UP000295681">
    <property type="component" value="Unassembled WGS sequence"/>
</dbReference>
<dbReference type="AlphaFoldDB" id="A0A4R5N801"/>
<dbReference type="Pfam" id="PF01381">
    <property type="entry name" value="HTH_3"/>
    <property type="match status" value="1"/>
</dbReference>
<organism evidence="2 3">
    <name type="scientific">Leuconostoc fallax</name>
    <dbReference type="NCBI Taxonomy" id="1251"/>
    <lineage>
        <taxon>Bacteria</taxon>
        <taxon>Bacillati</taxon>
        <taxon>Bacillota</taxon>
        <taxon>Bacilli</taxon>
        <taxon>Lactobacillales</taxon>
        <taxon>Lactobacillaceae</taxon>
        <taxon>Leuconostoc</taxon>
    </lineage>
</organism>
<accession>A0A4R5N801</accession>
<gene>
    <name evidence="2" type="ORF">C5L23_000349</name>
</gene>
<dbReference type="CDD" id="cd00093">
    <property type="entry name" value="HTH_XRE"/>
    <property type="match status" value="1"/>
</dbReference>
<evidence type="ECO:0000313" key="2">
    <source>
        <dbReference type="EMBL" id="TDG68043.1"/>
    </source>
</evidence>
<evidence type="ECO:0000313" key="3">
    <source>
        <dbReference type="Proteomes" id="UP000295681"/>
    </source>
</evidence>
<dbReference type="PROSITE" id="PS50943">
    <property type="entry name" value="HTH_CROC1"/>
    <property type="match status" value="1"/>
</dbReference>
<dbReference type="RefSeq" id="WP_133264383.1">
    <property type="nucleotide sequence ID" value="NZ_PUFI01000014.1"/>
</dbReference>
<reference evidence="2 3" key="1">
    <citation type="journal article" date="2019" name="Appl. Microbiol. Biotechnol.">
        <title>Uncovering carbohydrate metabolism through a genotype-phenotype association study of 56 lactic acid bacteria genomes.</title>
        <authorList>
            <person name="Buron-Moles G."/>
            <person name="Chailyan A."/>
            <person name="Dolejs I."/>
            <person name="Forster J."/>
            <person name="Miks M.H."/>
        </authorList>
    </citation>
    <scope>NUCLEOTIDE SEQUENCE [LARGE SCALE GENOMIC DNA]</scope>
    <source>
        <strain evidence="2 3">ATCC 700006</strain>
    </source>
</reference>
<dbReference type="SUPFAM" id="SSF47413">
    <property type="entry name" value="lambda repressor-like DNA-binding domains"/>
    <property type="match status" value="1"/>
</dbReference>